<proteinExistence type="predicted"/>
<dbReference type="Proteomes" id="UP000285517">
    <property type="component" value="Chromosome"/>
</dbReference>
<dbReference type="RefSeq" id="WP_128249586.1">
    <property type="nucleotide sequence ID" value="NZ_CP034951.1"/>
</dbReference>
<evidence type="ECO:0000313" key="2">
    <source>
        <dbReference type="Proteomes" id="UP000285517"/>
    </source>
</evidence>
<keyword evidence="2" id="KW-1185">Reference proteome</keyword>
<reference evidence="1 2" key="1">
    <citation type="submission" date="2019-01" db="EMBL/GenBank/DDBJ databases">
        <title>Complete genome sequencing of Aequorivita sp. H23M31.</title>
        <authorList>
            <person name="Bae J.-W."/>
        </authorList>
    </citation>
    <scope>NUCLEOTIDE SEQUENCE [LARGE SCALE GENOMIC DNA]</scope>
    <source>
        <strain evidence="1 2">H23M31</strain>
    </source>
</reference>
<organism evidence="1 2">
    <name type="scientific">Aequorivita ciconiae</name>
    <dbReference type="NCBI Taxonomy" id="2494375"/>
    <lineage>
        <taxon>Bacteria</taxon>
        <taxon>Pseudomonadati</taxon>
        <taxon>Bacteroidota</taxon>
        <taxon>Flavobacteriia</taxon>
        <taxon>Flavobacteriales</taxon>
        <taxon>Flavobacteriaceae</taxon>
        <taxon>Aequorivita</taxon>
    </lineage>
</organism>
<dbReference type="KEGG" id="aev:EI546_05385"/>
<accession>A0A410G1N9</accession>
<name>A0A410G1N9_9FLAO</name>
<dbReference type="EMBL" id="CP034951">
    <property type="protein sequence ID" value="QAA81196.1"/>
    <property type="molecule type" value="Genomic_DNA"/>
</dbReference>
<gene>
    <name evidence="1" type="ORF">EI546_05385</name>
</gene>
<evidence type="ECO:0000313" key="1">
    <source>
        <dbReference type="EMBL" id="QAA81196.1"/>
    </source>
</evidence>
<sequence length="191" mass="21003">MGYTKWTLPRGWVVGAGKAGCVLSDLVPAPAVPLIINAFLKTSTIYLVEVFFMGYTKRTLPRGWVVGAGKAGCVLSDLVPAPAVPLIINAFLKTSTIYLVEVFFMGYTKWTLPRGWVVGAGKAGCVLSDLVPAPAVPLIKNAFLKTSTIYLVEVFFMGYTKRTFLRGWVVGRERPVVFFPIWFPPLPFLLL</sequence>
<protein>
    <submittedName>
        <fullName evidence="1">Uncharacterized protein</fullName>
    </submittedName>
</protein>
<dbReference type="AlphaFoldDB" id="A0A410G1N9"/>